<keyword evidence="2" id="KW-0378">Hydrolase</keyword>
<dbReference type="InterPro" id="IPR023430">
    <property type="entry name" value="Pept_HybD-like_dom_sf"/>
</dbReference>
<dbReference type="GO" id="GO:0016485">
    <property type="term" value="P:protein processing"/>
    <property type="evidence" value="ECO:0007669"/>
    <property type="project" value="TreeGrafter"/>
</dbReference>
<evidence type="ECO:0000313" key="4">
    <source>
        <dbReference type="Proteomes" id="UP000254040"/>
    </source>
</evidence>
<dbReference type="SUPFAM" id="SSF53163">
    <property type="entry name" value="HybD-like"/>
    <property type="match status" value="1"/>
</dbReference>
<dbReference type="Pfam" id="PF01750">
    <property type="entry name" value="HycI"/>
    <property type="match status" value="1"/>
</dbReference>
<dbReference type="PANTHER" id="PTHR30302:SF7">
    <property type="entry name" value="F420-NONREDUCING HYDROGENASE II"/>
    <property type="match status" value="1"/>
</dbReference>
<dbReference type="Proteomes" id="UP000054985">
    <property type="component" value="Unassembled WGS sequence"/>
</dbReference>
<dbReference type="GO" id="GO:0008047">
    <property type="term" value="F:enzyme activator activity"/>
    <property type="evidence" value="ECO:0007669"/>
    <property type="project" value="InterPro"/>
</dbReference>
<dbReference type="CDD" id="cd00518">
    <property type="entry name" value="H2MP"/>
    <property type="match status" value="1"/>
</dbReference>
<reference evidence="1 3" key="1">
    <citation type="submission" date="2015-11" db="EMBL/GenBank/DDBJ databases">
        <title>Genomic analysis of 38 Legionella species identifies large and diverse effector repertoires.</title>
        <authorList>
            <person name="Burstein D."/>
            <person name="Amaro F."/>
            <person name="Zusman T."/>
            <person name="Lifshitz Z."/>
            <person name="Cohen O."/>
            <person name="Gilbert J.A."/>
            <person name="Pupko T."/>
            <person name="Shuman H.A."/>
            <person name="Segal G."/>
        </authorList>
    </citation>
    <scope>NUCLEOTIDE SEQUENCE [LARGE SCALE GENOMIC DNA]</scope>
    <source>
        <strain evidence="1 3">ATCC 43877</strain>
    </source>
</reference>
<organism evidence="2 4">
    <name type="scientific">Legionella moravica</name>
    <dbReference type="NCBI Taxonomy" id="39962"/>
    <lineage>
        <taxon>Bacteria</taxon>
        <taxon>Pseudomonadati</taxon>
        <taxon>Pseudomonadota</taxon>
        <taxon>Gammaproteobacteria</taxon>
        <taxon>Legionellales</taxon>
        <taxon>Legionellaceae</taxon>
        <taxon>Legionella</taxon>
    </lineage>
</organism>
<dbReference type="EMBL" id="LNYN01000002">
    <property type="protein sequence ID" value="KTD39458.1"/>
    <property type="molecule type" value="Genomic_DNA"/>
</dbReference>
<dbReference type="InterPro" id="IPR000671">
    <property type="entry name" value="Peptidase_A31"/>
</dbReference>
<accession>A0A378K7A3</accession>
<name>A0A378K7A3_9GAMM</name>
<dbReference type="OrthoDB" id="9808862at2"/>
<dbReference type="GO" id="GO:0004175">
    <property type="term" value="F:endopeptidase activity"/>
    <property type="evidence" value="ECO:0007669"/>
    <property type="project" value="TreeGrafter"/>
</dbReference>
<evidence type="ECO:0000313" key="1">
    <source>
        <dbReference type="EMBL" id="KTD39458.1"/>
    </source>
</evidence>
<dbReference type="NCBIfam" id="TIGR00072">
    <property type="entry name" value="hydrog_prot"/>
    <property type="match status" value="1"/>
</dbReference>
<dbReference type="Gene3D" id="3.40.50.1450">
    <property type="entry name" value="HybD-like"/>
    <property type="match status" value="1"/>
</dbReference>
<dbReference type="AlphaFoldDB" id="A0A378K7A3"/>
<dbReference type="EMBL" id="UGOG01000001">
    <property type="protein sequence ID" value="STX63711.1"/>
    <property type="molecule type" value="Genomic_DNA"/>
</dbReference>
<reference evidence="2 4" key="2">
    <citation type="submission" date="2018-06" db="EMBL/GenBank/DDBJ databases">
        <authorList>
            <consortium name="Pathogen Informatics"/>
            <person name="Doyle S."/>
        </authorList>
    </citation>
    <scope>NUCLEOTIDE SEQUENCE [LARGE SCALE GENOMIC DNA]</scope>
    <source>
        <strain evidence="2 4">NCTC12239</strain>
    </source>
</reference>
<gene>
    <name evidence="2" type="primary">vhtD</name>
    <name evidence="1" type="ORF">Lmor_0109</name>
    <name evidence="2" type="ORF">NCTC12239_02659</name>
</gene>
<protein>
    <submittedName>
        <fullName evidence="2">Hydrogenase expression/formation protein</fullName>
        <ecNumber evidence="2">3.4.23.-</ecNumber>
    </submittedName>
</protein>
<evidence type="ECO:0000313" key="3">
    <source>
        <dbReference type="Proteomes" id="UP000054985"/>
    </source>
</evidence>
<dbReference type="STRING" id="39962.Lmor_0109"/>
<proteinExistence type="predicted"/>
<dbReference type="RefSeq" id="WP_028383774.1">
    <property type="nucleotide sequence ID" value="NZ_CAAAJG010000006.1"/>
</dbReference>
<evidence type="ECO:0000313" key="2">
    <source>
        <dbReference type="EMBL" id="STX63711.1"/>
    </source>
</evidence>
<dbReference type="PANTHER" id="PTHR30302">
    <property type="entry name" value="HYDROGENASE 1 MATURATION PROTEASE"/>
    <property type="match status" value="1"/>
</dbReference>
<dbReference type="EC" id="3.4.23.-" evidence="2"/>
<keyword evidence="3" id="KW-1185">Reference proteome</keyword>
<sequence>MTDIKVLGIGSPFGDDQAGCIVAERLKQSGLIPYKSSTILIEAHDRPGVRLLELMSQANRVYLIDAIQSGNPPGTIHRFHNEEIFELNSMLSTHDMGVAQALALGRSLGELPEDIILYGIEIEAVEYHTELSERVDWAINETTILLEQELLNWL</sequence>
<dbReference type="Proteomes" id="UP000254040">
    <property type="component" value="Unassembled WGS sequence"/>
</dbReference>